<evidence type="ECO:0000256" key="2">
    <source>
        <dbReference type="ARBA" id="ARBA00022763"/>
    </source>
</evidence>
<keyword evidence="5" id="KW-1185">Reference proteome</keyword>
<dbReference type="FunFam" id="3.30.1370.100:FF:000007">
    <property type="entry name" value="MUTL protein homolog 3"/>
    <property type="match status" value="1"/>
</dbReference>
<protein>
    <recommendedName>
        <fullName evidence="3">MutL C-terminal dimerisation domain-containing protein</fullName>
    </recommendedName>
</protein>
<evidence type="ECO:0000256" key="1">
    <source>
        <dbReference type="ARBA" id="ARBA00006082"/>
    </source>
</evidence>
<dbReference type="Proteomes" id="UP000250235">
    <property type="component" value="Unassembled WGS sequence"/>
</dbReference>
<dbReference type="AlphaFoldDB" id="A0A2Z7CJ89"/>
<dbReference type="Pfam" id="PF08676">
    <property type="entry name" value="MutL_C"/>
    <property type="match status" value="1"/>
</dbReference>
<evidence type="ECO:0000313" key="5">
    <source>
        <dbReference type="Proteomes" id="UP000250235"/>
    </source>
</evidence>
<proteinExistence type="inferred from homology"/>
<sequence length="1161" mass="130413">MKHIDRLPEGVQCSMRSGIVICDFTRIVEELVLNSIDAGATEVSVAVGLGTCYVKVVDNGSGITRDGLVLLGERNATSKFDPLDMMYAGVESFDFHGETLCSLSDISLLEIVTKARGRPNGYKKILKNRRCLFLSISDDRVDAGTTVTVHDVFYNQPVRRKLMDSSHKVLGSIRMSMLRIALIHVNVSFRVVDLESASELLHAGPSCPPLSILFSNFRIEKSDALYRLHISSGALNVSGHISPPVQNFSLKMADINSRFVCKGPIHKLLNQLATKFDVLNSSNSSAGSQSVKRSKGQMGPVFILNLNCPRSYYDIVVSEQSRTSVEFKAVQATICEERISIYSRVQFILNFARFLDMEWGPVLSCIKNSVMNLWTENLSHDMPATFESGRKRSRIRNFLASVDLDTPQLKKLTESYDNVHAWEECISIRKETSPTVSKLKTHQSGACIWPDTAPDQSQSCHGVSESEDSSCLQNPCWVLSRNCYHFMGYSPDKRENGVSFPEERDLLPETNDDTNNMSMRSRTSVGCLARGDDLPITRDLRKSSLMHCCFQRSFPHDRTSSANDDRSEFVSGDLRMWEKWVDCDESIMDEIYPFSLDVQWNKARPFQASPKAPCDTHEGLDFMIRDPIDSFSDIITDSSKHFWNCESSQQSFSSGWSPMTTVKKIVGNKFLETLVESRSEFDDDSIRGYSREDDDLVHGNFSLKGKLLQQSCSIMNSFLYQKDGIGDYDWVDFENSPSQDLLKTFSEIVPSHLFFSDDKSFKSYSVSSLDHAPLFERECGRPNNTMQETTSNRRKISVRSLSAPPYYKGKKRFLGLSDSSSMSASSCQIITKTPLSTGLERTQETTKFQAGRSQKEQLTSMETVGSVDFQEIHNPLNSGWKWRKCLLPSEGYNKDLETILDISSDSLNLTRDSLVPASIDRTSFNYAKVLNQVDKKFIAVVAGETLVVIDQHAADERIRLEELRHKVLSGELRKSTYLDVEQEMVLPEIGSLLLHNYEEQIQKWGWVCKTLSQSTDSFTRSLDSLHRQATAVKLVAVPCIVGVSLTDSDLLEFIQQLDDTDGSSTIPPSVHRILNNKACRGAIMFGDTLLPSECSLIIEELKQTSQCFQCAHGRPTTVPLVNLAILRDQITKLGSQMSWHGLWQHELSILRSAQRLSSAIG</sequence>
<dbReference type="Gene3D" id="3.30.1370.100">
    <property type="entry name" value="MutL, C-terminal domain, regulatory subdomain"/>
    <property type="match status" value="1"/>
</dbReference>
<dbReference type="InterPro" id="IPR036890">
    <property type="entry name" value="HATPase_C_sf"/>
</dbReference>
<dbReference type="InterPro" id="IPR037198">
    <property type="entry name" value="MutL_C_sf"/>
</dbReference>
<evidence type="ECO:0000259" key="3">
    <source>
        <dbReference type="SMART" id="SM00853"/>
    </source>
</evidence>
<dbReference type="SMART" id="SM00853">
    <property type="entry name" value="MutL_C"/>
    <property type="match status" value="1"/>
</dbReference>
<dbReference type="GO" id="GO:0005524">
    <property type="term" value="F:ATP binding"/>
    <property type="evidence" value="ECO:0007669"/>
    <property type="project" value="InterPro"/>
</dbReference>
<dbReference type="OrthoDB" id="429932at2759"/>
<comment type="similarity">
    <text evidence="1">Belongs to the DNA mismatch repair MutL/HexB family.</text>
</comment>
<dbReference type="InterPro" id="IPR014790">
    <property type="entry name" value="MutL_C"/>
</dbReference>
<dbReference type="Gene3D" id="3.30.1540.20">
    <property type="entry name" value="MutL, C-terminal domain, dimerisation subdomain"/>
    <property type="match status" value="1"/>
</dbReference>
<dbReference type="InterPro" id="IPR042120">
    <property type="entry name" value="MutL_C_dimsub"/>
</dbReference>
<dbReference type="GO" id="GO:0032300">
    <property type="term" value="C:mismatch repair complex"/>
    <property type="evidence" value="ECO:0007669"/>
    <property type="project" value="InterPro"/>
</dbReference>
<name>A0A2Z7CJ89_9LAMI</name>
<organism evidence="4 5">
    <name type="scientific">Dorcoceras hygrometricum</name>
    <dbReference type="NCBI Taxonomy" id="472368"/>
    <lineage>
        <taxon>Eukaryota</taxon>
        <taxon>Viridiplantae</taxon>
        <taxon>Streptophyta</taxon>
        <taxon>Embryophyta</taxon>
        <taxon>Tracheophyta</taxon>
        <taxon>Spermatophyta</taxon>
        <taxon>Magnoliopsida</taxon>
        <taxon>eudicotyledons</taxon>
        <taxon>Gunneridae</taxon>
        <taxon>Pentapetalae</taxon>
        <taxon>asterids</taxon>
        <taxon>lamiids</taxon>
        <taxon>Lamiales</taxon>
        <taxon>Gesneriaceae</taxon>
        <taxon>Didymocarpoideae</taxon>
        <taxon>Trichosporeae</taxon>
        <taxon>Loxocarpinae</taxon>
        <taxon>Dorcoceras</taxon>
    </lineage>
</organism>
<dbReference type="SUPFAM" id="SSF55874">
    <property type="entry name" value="ATPase domain of HSP90 chaperone/DNA topoisomerase II/histidine kinase"/>
    <property type="match status" value="1"/>
</dbReference>
<dbReference type="Gene3D" id="3.30.565.10">
    <property type="entry name" value="Histidine kinase-like ATPase, C-terminal domain"/>
    <property type="match status" value="1"/>
</dbReference>
<dbReference type="PANTHER" id="PTHR10073">
    <property type="entry name" value="DNA MISMATCH REPAIR PROTEIN MLH, PMS, MUTL"/>
    <property type="match status" value="1"/>
</dbReference>
<evidence type="ECO:0000313" key="4">
    <source>
        <dbReference type="EMBL" id="KZV47150.1"/>
    </source>
</evidence>
<dbReference type="GO" id="GO:0006298">
    <property type="term" value="P:mismatch repair"/>
    <property type="evidence" value="ECO:0007669"/>
    <property type="project" value="InterPro"/>
</dbReference>
<keyword evidence="2" id="KW-0227">DNA damage</keyword>
<dbReference type="InterPro" id="IPR038973">
    <property type="entry name" value="MutL/Mlh/Pms-like"/>
</dbReference>
<reference evidence="4 5" key="1">
    <citation type="journal article" date="2015" name="Proc. Natl. Acad. Sci. U.S.A.">
        <title>The resurrection genome of Boea hygrometrica: A blueprint for survival of dehydration.</title>
        <authorList>
            <person name="Xiao L."/>
            <person name="Yang G."/>
            <person name="Zhang L."/>
            <person name="Yang X."/>
            <person name="Zhao S."/>
            <person name="Ji Z."/>
            <person name="Zhou Q."/>
            <person name="Hu M."/>
            <person name="Wang Y."/>
            <person name="Chen M."/>
            <person name="Xu Y."/>
            <person name="Jin H."/>
            <person name="Xiao X."/>
            <person name="Hu G."/>
            <person name="Bao F."/>
            <person name="Hu Y."/>
            <person name="Wan P."/>
            <person name="Li L."/>
            <person name="Deng X."/>
            <person name="Kuang T."/>
            <person name="Xiang C."/>
            <person name="Zhu J.K."/>
            <person name="Oliver M.J."/>
            <person name="He Y."/>
        </authorList>
    </citation>
    <scope>NUCLEOTIDE SEQUENCE [LARGE SCALE GENOMIC DNA]</scope>
    <source>
        <strain evidence="5">cv. XS01</strain>
    </source>
</reference>
<dbReference type="GO" id="GO:0140664">
    <property type="term" value="F:ATP-dependent DNA damage sensor activity"/>
    <property type="evidence" value="ECO:0007669"/>
    <property type="project" value="InterPro"/>
</dbReference>
<dbReference type="InterPro" id="IPR042121">
    <property type="entry name" value="MutL_C_regsub"/>
</dbReference>
<dbReference type="EMBL" id="KQ995307">
    <property type="protein sequence ID" value="KZV47150.1"/>
    <property type="molecule type" value="Genomic_DNA"/>
</dbReference>
<dbReference type="SUPFAM" id="SSF118116">
    <property type="entry name" value="DNA mismatch repair protein MutL"/>
    <property type="match status" value="1"/>
</dbReference>
<dbReference type="PANTHER" id="PTHR10073:SF47">
    <property type="entry name" value="DNA MISMATCH REPAIR PROTEIN MLH3"/>
    <property type="match status" value="1"/>
</dbReference>
<accession>A0A2Z7CJ89</accession>
<gene>
    <name evidence="4" type="ORF">F511_16992</name>
</gene>
<dbReference type="Gene3D" id="3.30.230.10">
    <property type="match status" value="1"/>
</dbReference>
<dbReference type="InterPro" id="IPR014721">
    <property type="entry name" value="Ribsml_uS5_D2-typ_fold_subgr"/>
</dbReference>
<dbReference type="GO" id="GO:0016887">
    <property type="term" value="F:ATP hydrolysis activity"/>
    <property type="evidence" value="ECO:0007669"/>
    <property type="project" value="InterPro"/>
</dbReference>
<feature type="domain" description="MutL C-terminal dimerisation" evidence="3">
    <location>
        <begin position="929"/>
        <end position="1089"/>
    </location>
</feature>